<protein>
    <submittedName>
        <fullName evidence="1">Uncharacterized protein</fullName>
    </submittedName>
</protein>
<evidence type="ECO:0000313" key="1">
    <source>
        <dbReference type="EMBL" id="PTC32661.1"/>
    </source>
</evidence>
<gene>
    <name evidence="1" type="ORF">C9382_03010</name>
</gene>
<sequence>MRDPSLSLIALSGVDPSGPVMVEVPLVQNNNVLAVSQALAGRRIGFAERFVQGEPLEHTAAFLNALDVLRRAGAQLVPVLAQRSDDSLLFDLQTRNEIDAHVSENRLDALVSDSRSAAFHAACWTGYPVHGEPLEEGATVWFYGARWSKDALQALVQEYRSAQGLMPAPVQLQ</sequence>
<dbReference type="Proteomes" id="UP000240571">
    <property type="component" value="Unassembled WGS sequence"/>
</dbReference>
<organism evidence="1 2">
    <name type="scientific">Pseudomonas aylmerensis</name>
    <dbReference type="NCBI Taxonomy" id="1869229"/>
    <lineage>
        <taxon>Bacteria</taxon>
        <taxon>Pseudomonadati</taxon>
        <taxon>Pseudomonadota</taxon>
        <taxon>Gammaproteobacteria</taxon>
        <taxon>Pseudomonadales</taxon>
        <taxon>Pseudomonadaceae</taxon>
        <taxon>Pseudomonas</taxon>
    </lineage>
</organism>
<accession>A0A2T4GAE1</accession>
<name>A0A2T4GAE1_9PSED</name>
<dbReference type="AlphaFoldDB" id="A0A2T4GAE1"/>
<dbReference type="SUPFAM" id="SSF75304">
    <property type="entry name" value="Amidase signature (AS) enzymes"/>
    <property type="match status" value="1"/>
</dbReference>
<reference evidence="1 2" key="1">
    <citation type="submission" date="2018-03" db="EMBL/GenBank/DDBJ databases">
        <title>Diversity of bacteria associated with corn roots inoculated with woodland soils in Canada, and Description of Pseudomonas aylmerense sp. nov.</title>
        <authorList>
            <person name="Tambong J.T."/>
            <person name="Xu R."/>
            <person name="Tchagang C."/>
        </authorList>
    </citation>
    <scope>NUCLEOTIDE SEQUENCE [LARGE SCALE GENOMIC DNA]</scope>
    <source>
        <strain evidence="1 2">S1E44</strain>
    </source>
</reference>
<dbReference type="Gene3D" id="3.90.1300.10">
    <property type="entry name" value="Amidase signature (AS) domain"/>
    <property type="match status" value="1"/>
</dbReference>
<dbReference type="InterPro" id="IPR036928">
    <property type="entry name" value="AS_sf"/>
</dbReference>
<dbReference type="OrthoDB" id="7015746at2"/>
<dbReference type="EMBL" id="PYWW01000005">
    <property type="protein sequence ID" value="PTC32661.1"/>
    <property type="molecule type" value="Genomic_DNA"/>
</dbReference>
<comment type="caution">
    <text evidence="1">The sequence shown here is derived from an EMBL/GenBank/DDBJ whole genome shotgun (WGS) entry which is preliminary data.</text>
</comment>
<evidence type="ECO:0000313" key="2">
    <source>
        <dbReference type="Proteomes" id="UP000240571"/>
    </source>
</evidence>
<proteinExistence type="predicted"/>